<sequence length="594" mass="68255">MKIYQYIILFCLSSFMLFSCEELELGDEALENPPTLSVNRDTIFSRLEYAEDYLWEGYSTLPYGLNVNWDKKSNKLGMDVLESLTDLNHSYLSWAGANELYYNGQYTAGFENYDSDNYITTKTKFHYTIEETWEGIRIGWNFIENADQIPDGEPEYIDQLKAEARMIIALHYSDMYRHYGGLPWVNHVYAADEDTYLPRSTARATLDSIVSVIDKAIPDLPWTIEDGSNWDGRFTKAAAMGLKARMLLFGASPLFNDDVPYLDGEAAQQKMVWFGSKDESLWNDAAEAAEDLIREAEGHGYGLVNTGKYRQDFQDAYYDRGNGEVLISTRYSYTSYSYWSQYYYFYQSAGSYGAGCPTQEYIDMFGMSNGLPITNPSSGYDANNPFVDRDPRLYETVLVDGDSYKGRTAELWIGGRERKTTNSAGVKSGYGLRKFLLERNYSTSLYSVVHWPYLRLAEIYLSAAEALNEVNGGPTAKAYEYVDKVRARVGLAGLPSGLSQTEFREAVLEERAKEFGFEEVRWFDLIRWKREGDFTKNLHGTNIYKESDGVYTRELFDCPSRHWQQFWSPKWYLSAFPSDEVNKEYGLVQNPGWE</sequence>
<dbReference type="Pfam" id="PF07980">
    <property type="entry name" value="SusD_RagB"/>
    <property type="match status" value="1"/>
</dbReference>
<keyword evidence="4" id="KW-0472">Membrane</keyword>
<comment type="subcellular location">
    <subcellularLocation>
        <location evidence="1">Cell outer membrane</location>
    </subcellularLocation>
</comment>
<evidence type="ECO:0000259" key="7">
    <source>
        <dbReference type="Pfam" id="PF14322"/>
    </source>
</evidence>
<feature type="domain" description="RagB/SusD" evidence="6">
    <location>
        <begin position="330"/>
        <end position="593"/>
    </location>
</feature>
<evidence type="ECO:0000256" key="5">
    <source>
        <dbReference type="ARBA" id="ARBA00023237"/>
    </source>
</evidence>
<name>A0ABX1X0M2_9BACT</name>
<evidence type="ECO:0000259" key="6">
    <source>
        <dbReference type="Pfam" id="PF07980"/>
    </source>
</evidence>
<feature type="domain" description="SusD-like N-terminal" evidence="7">
    <location>
        <begin position="148"/>
        <end position="248"/>
    </location>
</feature>
<dbReference type="InterPro" id="IPR011990">
    <property type="entry name" value="TPR-like_helical_dom_sf"/>
</dbReference>
<keyword evidence="9" id="KW-1185">Reference proteome</keyword>
<dbReference type="RefSeq" id="WP_171597018.1">
    <property type="nucleotide sequence ID" value="NZ_RZNH01000041.1"/>
</dbReference>
<dbReference type="Gene3D" id="1.25.40.390">
    <property type="match status" value="1"/>
</dbReference>
<comment type="similarity">
    <text evidence="2">Belongs to the SusD family.</text>
</comment>
<evidence type="ECO:0000256" key="4">
    <source>
        <dbReference type="ARBA" id="ARBA00023136"/>
    </source>
</evidence>
<accession>A0ABX1X0M2</accession>
<keyword evidence="3" id="KW-0732">Signal</keyword>
<comment type="caution">
    <text evidence="8">The sequence shown here is derived from an EMBL/GenBank/DDBJ whole genome shotgun (WGS) entry which is preliminary data.</text>
</comment>
<organism evidence="8 9">
    <name type="scientific">Marinifilum caeruleilacunae</name>
    <dbReference type="NCBI Taxonomy" id="2499076"/>
    <lineage>
        <taxon>Bacteria</taxon>
        <taxon>Pseudomonadati</taxon>
        <taxon>Bacteroidota</taxon>
        <taxon>Bacteroidia</taxon>
        <taxon>Marinilabiliales</taxon>
        <taxon>Marinifilaceae</taxon>
    </lineage>
</organism>
<evidence type="ECO:0000256" key="3">
    <source>
        <dbReference type="ARBA" id="ARBA00022729"/>
    </source>
</evidence>
<dbReference type="Pfam" id="PF14322">
    <property type="entry name" value="SusD-like_3"/>
    <property type="match status" value="1"/>
</dbReference>
<dbReference type="InterPro" id="IPR033985">
    <property type="entry name" value="SusD-like_N"/>
</dbReference>
<dbReference type="PROSITE" id="PS51257">
    <property type="entry name" value="PROKAR_LIPOPROTEIN"/>
    <property type="match status" value="1"/>
</dbReference>
<reference evidence="8 9" key="1">
    <citation type="submission" date="2018-12" db="EMBL/GenBank/DDBJ databases">
        <title>Marinifilum JC070 sp. nov., a marine bacterium isolated from Yongle Blue Hole in the South China Sea.</title>
        <authorList>
            <person name="Fu T."/>
        </authorList>
    </citation>
    <scope>NUCLEOTIDE SEQUENCE [LARGE SCALE GENOMIC DNA]</scope>
    <source>
        <strain evidence="8 9">JC070</strain>
    </source>
</reference>
<keyword evidence="5" id="KW-0998">Cell outer membrane</keyword>
<evidence type="ECO:0000313" key="9">
    <source>
        <dbReference type="Proteomes" id="UP000732105"/>
    </source>
</evidence>
<dbReference type="InterPro" id="IPR012944">
    <property type="entry name" value="SusD_RagB_dom"/>
</dbReference>
<evidence type="ECO:0000256" key="2">
    <source>
        <dbReference type="ARBA" id="ARBA00006275"/>
    </source>
</evidence>
<protein>
    <submittedName>
        <fullName evidence="8">RagB/SusD family nutrient uptake outer membrane protein</fullName>
    </submittedName>
</protein>
<dbReference type="EMBL" id="RZNH01000041">
    <property type="protein sequence ID" value="NOU61761.1"/>
    <property type="molecule type" value="Genomic_DNA"/>
</dbReference>
<proteinExistence type="inferred from homology"/>
<evidence type="ECO:0000256" key="1">
    <source>
        <dbReference type="ARBA" id="ARBA00004442"/>
    </source>
</evidence>
<dbReference type="Proteomes" id="UP000732105">
    <property type="component" value="Unassembled WGS sequence"/>
</dbReference>
<evidence type="ECO:0000313" key="8">
    <source>
        <dbReference type="EMBL" id="NOU61761.1"/>
    </source>
</evidence>
<dbReference type="SUPFAM" id="SSF48452">
    <property type="entry name" value="TPR-like"/>
    <property type="match status" value="1"/>
</dbReference>
<gene>
    <name evidence="8" type="ORF">ELS83_18345</name>
</gene>